<reference evidence="4" key="1">
    <citation type="journal article" date="2013" name="Stand. Genomic Sci.">
        <title>Complete genome sequence of Desulfocapsa sulfexigens, a marine deltaproteobacterium specialized in disproportionating inorganic sulfur compounds.</title>
        <authorList>
            <person name="Finster K.W."/>
            <person name="Kjeldsen K.U."/>
            <person name="Kube M."/>
            <person name="Reinhardt R."/>
            <person name="Mussmann M."/>
            <person name="Amann R."/>
            <person name="Schreiber L."/>
        </authorList>
    </citation>
    <scope>NUCLEOTIDE SEQUENCE [LARGE SCALE GENOMIC DNA]</scope>
    <source>
        <strain evidence="4">DSM 10523 / SB164P1</strain>
    </source>
</reference>
<dbReference type="HOGENOM" id="CLU_074356_1_0_7"/>
<dbReference type="KEGG" id="dsf:UWK_00878"/>
<dbReference type="Pfam" id="PF17131">
    <property type="entry name" value="LolA_like"/>
    <property type="match status" value="1"/>
</dbReference>
<dbReference type="STRING" id="1167006.UWK_00878"/>
<dbReference type="InterPro" id="IPR033399">
    <property type="entry name" value="TP_0789-like"/>
</dbReference>
<dbReference type="eggNOG" id="COG2834">
    <property type="taxonomic scope" value="Bacteria"/>
</dbReference>
<feature type="signal peptide" evidence="1">
    <location>
        <begin position="1"/>
        <end position="26"/>
    </location>
</feature>
<evidence type="ECO:0000313" key="3">
    <source>
        <dbReference type="EMBL" id="AGF77452.1"/>
    </source>
</evidence>
<gene>
    <name evidence="3" type="ordered locus">UWK_00878</name>
</gene>
<sequence length="270" mass="31077">MNRSPLLAIFFLPFFLSALLPSCTFAAQLSALEIMQQVQQRDTGSSSTAEVEMILISQNGSRRVRQLKLFSKTYELFTSRSIYFQAPADVHGTAFLIRDYKAADQEDEQWLYLPALRKTKRISTSDKGGAFMGSDLNYADMGSDSLDESTYTLVKEDMVDGHPVWVIEARPTTEGYALKKGYTKSLLLIRKDNYVIVRSVNWLLNSTRMRYMNVMELEEIDTIWSPTMVRIWTTENRTTIHQTLLQTRNLRFNVDLSDDLFSLRQLETGY</sequence>
<feature type="chain" id="PRO_5004016679" description="Uncharacterized protein TP-0789 domain-containing protein" evidence="1">
    <location>
        <begin position="27"/>
        <end position="270"/>
    </location>
</feature>
<proteinExistence type="predicted"/>
<dbReference type="EMBL" id="CP003985">
    <property type="protein sequence ID" value="AGF77452.1"/>
    <property type="molecule type" value="Genomic_DNA"/>
</dbReference>
<dbReference type="OrthoDB" id="9803781at2"/>
<keyword evidence="4" id="KW-1185">Reference proteome</keyword>
<accession>M1P6Y3</accession>
<dbReference type="CDD" id="cd16329">
    <property type="entry name" value="LolA_like"/>
    <property type="match status" value="1"/>
</dbReference>
<protein>
    <recommendedName>
        <fullName evidence="2">Uncharacterized protein TP-0789 domain-containing protein</fullName>
    </recommendedName>
</protein>
<evidence type="ECO:0000259" key="2">
    <source>
        <dbReference type="Pfam" id="PF17131"/>
    </source>
</evidence>
<dbReference type="AlphaFoldDB" id="M1P6Y3"/>
<feature type="domain" description="Uncharacterized protein TP-0789" evidence="2">
    <location>
        <begin position="81"/>
        <end position="268"/>
    </location>
</feature>
<evidence type="ECO:0000256" key="1">
    <source>
        <dbReference type="SAM" id="SignalP"/>
    </source>
</evidence>
<organism evidence="3 4">
    <name type="scientific">Desulfocapsa sulfexigens (strain DSM 10523 / SB164P1)</name>
    <dbReference type="NCBI Taxonomy" id="1167006"/>
    <lineage>
        <taxon>Bacteria</taxon>
        <taxon>Pseudomonadati</taxon>
        <taxon>Thermodesulfobacteriota</taxon>
        <taxon>Desulfobulbia</taxon>
        <taxon>Desulfobulbales</taxon>
        <taxon>Desulfocapsaceae</taxon>
        <taxon>Desulfocapsa</taxon>
    </lineage>
</organism>
<evidence type="ECO:0000313" key="4">
    <source>
        <dbReference type="Proteomes" id="UP000011721"/>
    </source>
</evidence>
<name>M1P6Y3_DESSD</name>
<dbReference type="Gene3D" id="2.50.20.10">
    <property type="entry name" value="Lipoprotein localisation LolA/LolB/LppX"/>
    <property type="match status" value="1"/>
</dbReference>
<dbReference type="RefSeq" id="WP_015403148.1">
    <property type="nucleotide sequence ID" value="NC_020304.1"/>
</dbReference>
<dbReference type="Proteomes" id="UP000011721">
    <property type="component" value="Chromosome"/>
</dbReference>
<keyword evidence="1" id="KW-0732">Signal</keyword>